<dbReference type="EMBL" id="VEPZ02001530">
    <property type="protein sequence ID" value="KAE8669307.1"/>
    <property type="molecule type" value="Genomic_DNA"/>
</dbReference>
<evidence type="ECO:0000256" key="5">
    <source>
        <dbReference type="ARBA" id="ARBA00023242"/>
    </source>
</evidence>
<dbReference type="AlphaFoldDB" id="A0A6A2YAU3"/>
<protein>
    <submittedName>
        <fullName evidence="6">Uncharacterized protein</fullName>
    </submittedName>
</protein>
<dbReference type="GO" id="GO:0045944">
    <property type="term" value="P:positive regulation of transcription by RNA polymerase II"/>
    <property type="evidence" value="ECO:0007669"/>
    <property type="project" value="TreeGrafter"/>
</dbReference>
<name>A0A6A2YAU3_HIBSY</name>
<keyword evidence="2" id="KW-0677">Repeat</keyword>
<sequence length="341" mass="38033">MLFCSTVVGIPFLLEPMVITREILKAWNSCSQKSKGEETGEHTLAMFKAEKEGLESPLHNKKWLSVQLELAYDTDLYVGDSDGNIKGFKIEQAVRHVIQMKYTIPFSASHGCPTEVLAGRVVMSILPQPTAEKALISHSTPLAHESGAKQATGEKVNYYEGRPVSKDYNGGSKVIHSHKNCTEWAPNVYFENDKAINLEAELSRSRKIKCSCCGLKGAALGCFEKSCNNVGSFVILLVLNFIQVWDLEKRLSSYVHVFKEEITSFAAMQTGPYMYVGDSDGNIKVLKIEQEVHHAIQMKYSIPFSSSHGNFTNSLSYDLIVDGFKWYIAHSLVDSTYPFPP</sequence>
<dbReference type="Proteomes" id="UP000436088">
    <property type="component" value="Unassembled WGS sequence"/>
</dbReference>
<comment type="caution">
    <text evidence="6">The sequence shown here is derived from an EMBL/GenBank/DDBJ whole genome shotgun (WGS) entry which is preliminary data.</text>
</comment>
<dbReference type="InterPro" id="IPR031099">
    <property type="entry name" value="BRCA1-associated"/>
</dbReference>
<comment type="subcellular location">
    <subcellularLocation>
        <location evidence="1">Nucleus</location>
    </subcellularLocation>
</comment>
<dbReference type="InterPro" id="IPR013083">
    <property type="entry name" value="Znf_RING/FYVE/PHD"/>
</dbReference>
<dbReference type="GO" id="GO:0004842">
    <property type="term" value="F:ubiquitin-protein transferase activity"/>
    <property type="evidence" value="ECO:0007669"/>
    <property type="project" value="TreeGrafter"/>
</dbReference>
<evidence type="ECO:0000313" key="6">
    <source>
        <dbReference type="EMBL" id="KAE8669307.1"/>
    </source>
</evidence>
<evidence type="ECO:0000256" key="1">
    <source>
        <dbReference type="ARBA" id="ARBA00004123"/>
    </source>
</evidence>
<dbReference type="GO" id="GO:0000724">
    <property type="term" value="P:double-strand break repair via homologous recombination"/>
    <property type="evidence" value="ECO:0007669"/>
    <property type="project" value="TreeGrafter"/>
</dbReference>
<evidence type="ECO:0000313" key="7">
    <source>
        <dbReference type="Proteomes" id="UP000436088"/>
    </source>
</evidence>
<keyword evidence="7" id="KW-1185">Reference proteome</keyword>
<evidence type="ECO:0000256" key="3">
    <source>
        <dbReference type="ARBA" id="ARBA00022763"/>
    </source>
</evidence>
<evidence type="ECO:0000256" key="4">
    <source>
        <dbReference type="ARBA" id="ARBA00023204"/>
    </source>
</evidence>
<keyword evidence="5" id="KW-0539">Nucleus</keyword>
<dbReference type="PANTHER" id="PTHR13763:SF0">
    <property type="entry name" value="BREAST CANCER TYPE 1 SUSCEPTIBILITY PROTEIN"/>
    <property type="match status" value="1"/>
</dbReference>
<reference evidence="6" key="1">
    <citation type="submission" date="2019-09" db="EMBL/GenBank/DDBJ databases">
        <title>Draft genome information of white flower Hibiscus syriacus.</title>
        <authorList>
            <person name="Kim Y.-M."/>
        </authorList>
    </citation>
    <scope>NUCLEOTIDE SEQUENCE [LARGE SCALE GENOMIC DNA]</scope>
    <source>
        <tissue evidence="6">Leaf</tissue>
    </source>
</reference>
<keyword evidence="3" id="KW-0227">DNA damage</keyword>
<dbReference type="PANTHER" id="PTHR13763">
    <property type="entry name" value="BREAST CANCER TYPE 1 SUSCEPTIBILITY PROTEIN BRCA1"/>
    <property type="match status" value="1"/>
</dbReference>
<dbReference type="SUPFAM" id="SSF50978">
    <property type="entry name" value="WD40 repeat-like"/>
    <property type="match status" value="1"/>
</dbReference>
<dbReference type="Gene3D" id="3.30.40.10">
    <property type="entry name" value="Zinc/RING finger domain, C3HC4 (zinc finger)"/>
    <property type="match status" value="1"/>
</dbReference>
<proteinExistence type="predicted"/>
<keyword evidence="4" id="KW-0234">DNA repair</keyword>
<gene>
    <name evidence="6" type="ORF">F3Y22_tig00112249pilonHSYRG00227</name>
</gene>
<accession>A0A6A2YAU3</accession>
<evidence type="ECO:0000256" key="2">
    <source>
        <dbReference type="ARBA" id="ARBA00022737"/>
    </source>
</evidence>
<organism evidence="6 7">
    <name type="scientific">Hibiscus syriacus</name>
    <name type="common">Rose of Sharon</name>
    <dbReference type="NCBI Taxonomy" id="106335"/>
    <lineage>
        <taxon>Eukaryota</taxon>
        <taxon>Viridiplantae</taxon>
        <taxon>Streptophyta</taxon>
        <taxon>Embryophyta</taxon>
        <taxon>Tracheophyta</taxon>
        <taxon>Spermatophyta</taxon>
        <taxon>Magnoliopsida</taxon>
        <taxon>eudicotyledons</taxon>
        <taxon>Gunneridae</taxon>
        <taxon>Pentapetalae</taxon>
        <taxon>rosids</taxon>
        <taxon>malvids</taxon>
        <taxon>Malvales</taxon>
        <taxon>Malvaceae</taxon>
        <taxon>Malvoideae</taxon>
        <taxon>Hibiscus</taxon>
    </lineage>
</organism>
<dbReference type="GO" id="GO:0005634">
    <property type="term" value="C:nucleus"/>
    <property type="evidence" value="ECO:0007669"/>
    <property type="project" value="UniProtKB-SubCell"/>
</dbReference>
<dbReference type="InterPro" id="IPR036322">
    <property type="entry name" value="WD40_repeat_dom_sf"/>
</dbReference>